<dbReference type="STRING" id="118168.MC7420_7498"/>
<proteinExistence type="predicted"/>
<keyword evidence="1" id="KW-0472">Membrane</keyword>
<protein>
    <submittedName>
        <fullName evidence="2">Uncharacterized protein</fullName>
    </submittedName>
</protein>
<sequence>MDDEQPSPKSKNRNKFIRYLPFLPTTKLSSVIIMIIIIKNERCQSPTCYQSSKGD</sequence>
<feature type="transmembrane region" description="Helical" evidence="1">
    <location>
        <begin position="19"/>
        <end position="38"/>
    </location>
</feature>
<reference evidence="2 3" key="1">
    <citation type="submission" date="2008-07" db="EMBL/GenBank/DDBJ databases">
        <authorList>
            <person name="Tandeau de Marsac N."/>
            <person name="Ferriera S."/>
            <person name="Johnson J."/>
            <person name="Kravitz S."/>
            <person name="Beeson K."/>
            <person name="Sutton G."/>
            <person name="Rogers Y.-H."/>
            <person name="Friedman R."/>
            <person name="Frazier M."/>
            <person name="Venter J.C."/>
        </authorList>
    </citation>
    <scope>NUCLEOTIDE SEQUENCE [LARGE SCALE GENOMIC DNA]</scope>
    <source>
        <strain evidence="2 3">PCC 7420</strain>
    </source>
</reference>
<name>B4W128_9CYAN</name>
<keyword evidence="3" id="KW-1185">Reference proteome</keyword>
<keyword evidence="1" id="KW-1133">Transmembrane helix</keyword>
<evidence type="ECO:0000313" key="3">
    <source>
        <dbReference type="Proteomes" id="UP000003835"/>
    </source>
</evidence>
<gene>
    <name evidence="2" type="ORF">MC7420_7498</name>
</gene>
<organism evidence="2 3">
    <name type="scientific">Coleofasciculus chthonoplastes PCC 7420</name>
    <dbReference type="NCBI Taxonomy" id="118168"/>
    <lineage>
        <taxon>Bacteria</taxon>
        <taxon>Bacillati</taxon>
        <taxon>Cyanobacteriota</taxon>
        <taxon>Cyanophyceae</taxon>
        <taxon>Coleofasciculales</taxon>
        <taxon>Coleofasciculaceae</taxon>
        <taxon>Coleofasciculus</taxon>
    </lineage>
</organism>
<keyword evidence="1" id="KW-0812">Transmembrane</keyword>
<dbReference type="Proteomes" id="UP000003835">
    <property type="component" value="Unassembled WGS sequence"/>
</dbReference>
<evidence type="ECO:0000313" key="2">
    <source>
        <dbReference type="EMBL" id="EDX72018.1"/>
    </source>
</evidence>
<dbReference type="EMBL" id="DS989867">
    <property type="protein sequence ID" value="EDX72018.1"/>
    <property type="molecule type" value="Genomic_DNA"/>
</dbReference>
<accession>B4W128</accession>
<dbReference type="HOGENOM" id="CLU_3024261_0_0_3"/>
<evidence type="ECO:0000256" key="1">
    <source>
        <dbReference type="SAM" id="Phobius"/>
    </source>
</evidence>
<dbReference type="AlphaFoldDB" id="B4W128"/>